<dbReference type="Pfam" id="PF07589">
    <property type="entry name" value="PEP-CTERM"/>
    <property type="match status" value="1"/>
</dbReference>
<evidence type="ECO:0000313" key="3">
    <source>
        <dbReference type="EMBL" id="MFD1610848.1"/>
    </source>
</evidence>
<dbReference type="RefSeq" id="WP_380886917.1">
    <property type="nucleotide sequence ID" value="NZ_JBHUDY010000001.1"/>
</dbReference>
<dbReference type="PROSITE" id="PS51257">
    <property type="entry name" value="PROKAR_LIPOPROTEIN"/>
    <property type="match status" value="1"/>
</dbReference>
<name>A0ABW4I0C9_9SPHN</name>
<reference evidence="4" key="1">
    <citation type="journal article" date="2019" name="Int. J. Syst. Evol. Microbiol.">
        <title>The Global Catalogue of Microorganisms (GCM) 10K type strain sequencing project: providing services to taxonomists for standard genome sequencing and annotation.</title>
        <authorList>
            <consortium name="The Broad Institute Genomics Platform"/>
            <consortium name="The Broad Institute Genome Sequencing Center for Infectious Disease"/>
            <person name="Wu L."/>
            <person name="Ma J."/>
        </authorList>
    </citation>
    <scope>NUCLEOTIDE SEQUENCE [LARGE SCALE GENOMIC DNA]</scope>
    <source>
        <strain evidence="4">CGMCC 1.16275</strain>
    </source>
</reference>
<dbReference type="Proteomes" id="UP001597115">
    <property type="component" value="Unassembled WGS sequence"/>
</dbReference>
<comment type="caution">
    <text evidence="3">The sequence shown here is derived from an EMBL/GenBank/DDBJ whole genome shotgun (WGS) entry which is preliminary data.</text>
</comment>
<dbReference type="EMBL" id="JBHUDY010000001">
    <property type="protein sequence ID" value="MFD1610848.1"/>
    <property type="molecule type" value="Genomic_DNA"/>
</dbReference>
<protein>
    <submittedName>
        <fullName evidence="3">PEPxxWA-CTERM sorting domain-containing protein</fullName>
    </submittedName>
</protein>
<dbReference type="NCBIfam" id="TIGR02595">
    <property type="entry name" value="PEP_CTERM"/>
    <property type="match status" value="1"/>
</dbReference>
<evidence type="ECO:0000313" key="4">
    <source>
        <dbReference type="Proteomes" id="UP001597115"/>
    </source>
</evidence>
<accession>A0ABW4I0C9</accession>
<dbReference type="InterPro" id="IPR013424">
    <property type="entry name" value="Ice-binding_C"/>
</dbReference>
<sequence>MLRGLVAAVLAAVFACAPAGAAISGSGCTNGCSFNTSDFEYFSSTLPPDGQTHIYTYRLQSSDPGLTMGIGRPNQAEGVVFHKTVDGYTSDFIQTSDYTFKTFTAPLLTKIVFQAPKNYFDCANPALAVGSVCGTSFYYWHNDTFVSWSNRNVDVTLFFSEQLFAPVPEPATWAMMLIGFGVAAGAVRRRRAVGPKHSPAVIA</sequence>
<feature type="chain" id="PRO_5046754614" evidence="1">
    <location>
        <begin position="22"/>
        <end position="203"/>
    </location>
</feature>
<organism evidence="3 4">
    <name type="scientific">Sphingomonas tabacisoli</name>
    <dbReference type="NCBI Taxonomy" id="2249466"/>
    <lineage>
        <taxon>Bacteria</taxon>
        <taxon>Pseudomonadati</taxon>
        <taxon>Pseudomonadota</taxon>
        <taxon>Alphaproteobacteria</taxon>
        <taxon>Sphingomonadales</taxon>
        <taxon>Sphingomonadaceae</taxon>
        <taxon>Sphingomonas</taxon>
    </lineage>
</organism>
<dbReference type="NCBIfam" id="NF035944">
    <property type="entry name" value="PEPxxWA-CTERM"/>
    <property type="match status" value="1"/>
</dbReference>
<keyword evidence="1" id="KW-0732">Signal</keyword>
<gene>
    <name evidence="3" type="ORF">ACFSCW_03425</name>
</gene>
<keyword evidence="4" id="KW-1185">Reference proteome</keyword>
<evidence type="ECO:0000259" key="2">
    <source>
        <dbReference type="Pfam" id="PF07589"/>
    </source>
</evidence>
<evidence type="ECO:0000256" key="1">
    <source>
        <dbReference type="SAM" id="SignalP"/>
    </source>
</evidence>
<feature type="domain" description="Ice-binding protein C-terminal" evidence="2">
    <location>
        <begin position="166"/>
        <end position="191"/>
    </location>
</feature>
<feature type="signal peptide" evidence="1">
    <location>
        <begin position="1"/>
        <end position="21"/>
    </location>
</feature>
<proteinExistence type="predicted"/>